<protein>
    <submittedName>
        <fullName evidence="1">Uncharacterized protein</fullName>
    </submittedName>
</protein>
<evidence type="ECO:0000313" key="1">
    <source>
        <dbReference type="EMBL" id="KAH6945462.1"/>
    </source>
</evidence>
<comment type="caution">
    <text evidence="1">The sequence shown here is derived from an EMBL/GenBank/DDBJ whole genome shotgun (WGS) entry which is preliminary data.</text>
</comment>
<dbReference type="Proteomes" id="UP000821845">
    <property type="component" value="Chromosome 1"/>
</dbReference>
<sequence length="182" mass="20229">MGMSFSRKRCPAQQLRPVREVTPFMMPDDVLKYNERPLLCAVEQLSNALNRSNPGEPGTIFRHDMDGNYKEDRFIHGSDQTNAYRFHHWQTIDTSIDYSHHVDATPPSGWASAGHLHGIGFTGSSVAPFHSALLKDTETFTSTGQDIAFVCRAGNATKPGDAYLSIVASLYRRITNGRSPES</sequence>
<reference evidence="1" key="1">
    <citation type="submission" date="2020-05" db="EMBL/GenBank/DDBJ databases">
        <title>Large-scale comparative analyses of tick genomes elucidate their genetic diversity and vector capacities.</title>
        <authorList>
            <person name="Jia N."/>
            <person name="Wang J."/>
            <person name="Shi W."/>
            <person name="Du L."/>
            <person name="Sun Y."/>
            <person name="Zhan W."/>
            <person name="Jiang J."/>
            <person name="Wang Q."/>
            <person name="Zhang B."/>
            <person name="Ji P."/>
            <person name="Sakyi L.B."/>
            <person name="Cui X."/>
            <person name="Yuan T."/>
            <person name="Jiang B."/>
            <person name="Yang W."/>
            <person name="Lam T.T.-Y."/>
            <person name="Chang Q."/>
            <person name="Ding S."/>
            <person name="Wang X."/>
            <person name="Zhu J."/>
            <person name="Ruan X."/>
            <person name="Zhao L."/>
            <person name="Wei J."/>
            <person name="Que T."/>
            <person name="Du C."/>
            <person name="Cheng J."/>
            <person name="Dai P."/>
            <person name="Han X."/>
            <person name="Huang E."/>
            <person name="Gao Y."/>
            <person name="Liu J."/>
            <person name="Shao H."/>
            <person name="Ye R."/>
            <person name="Li L."/>
            <person name="Wei W."/>
            <person name="Wang X."/>
            <person name="Wang C."/>
            <person name="Yang T."/>
            <person name="Huo Q."/>
            <person name="Li W."/>
            <person name="Guo W."/>
            <person name="Chen H."/>
            <person name="Zhou L."/>
            <person name="Ni X."/>
            <person name="Tian J."/>
            <person name="Zhou Y."/>
            <person name="Sheng Y."/>
            <person name="Liu T."/>
            <person name="Pan Y."/>
            <person name="Xia L."/>
            <person name="Li J."/>
            <person name="Zhao F."/>
            <person name="Cao W."/>
        </authorList>
    </citation>
    <scope>NUCLEOTIDE SEQUENCE</scope>
    <source>
        <strain evidence="1">Hyas-2018</strain>
    </source>
</reference>
<proteinExistence type="predicted"/>
<gene>
    <name evidence="1" type="ORF">HPB50_008654</name>
</gene>
<name>A0ACB7TGL8_HYAAI</name>
<accession>A0ACB7TGL8</accession>
<evidence type="ECO:0000313" key="2">
    <source>
        <dbReference type="Proteomes" id="UP000821845"/>
    </source>
</evidence>
<keyword evidence="2" id="KW-1185">Reference proteome</keyword>
<dbReference type="EMBL" id="CM023481">
    <property type="protein sequence ID" value="KAH6945462.1"/>
    <property type="molecule type" value="Genomic_DNA"/>
</dbReference>
<organism evidence="1 2">
    <name type="scientific">Hyalomma asiaticum</name>
    <name type="common">Tick</name>
    <dbReference type="NCBI Taxonomy" id="266040"/>
    <lineage>
        <taxon>Eukaryota</taxon>
        <taxon>Metazoa</taxon>
        <taxon>Ecdysozoa</taxon>
        <taxon>Arthropoda</taxon>
        <taxon>Chelicerata</taxon>
        <taxon>Arachnida</taxon>
        <taxon>Acari</taxon>
        <taxon>Parasitiformes</taxon>
        <taxon>Ixodida</taxon>
        <taxon>Ixodoidea</taxon>
        <taxon>Ixodidae</taxon>
        <taxon>Hyalomminae</taxon>
        <taxon>Hyalomma</taxon>
    </lineage>
</organism>